<dbReference type="InterPro" id="IPR008862">
    <property type="entry name" value="Tcp11"/>
</dbReference>
<proteinExistence type="inferred from homology"/>
<feature type="region of interest" description="Disordered" evidence="2">
    <location>
        <begin position="788"/>
        <end position="811"/>
    </location>
</feature>
<keyword evidence="4" id="KW-1185">Reference proteome</keyword>
<evidence type="ECO:0000313" key="3">
    <source>
        <dbReference type="EMBL" id="OMJ28995.1"/>
    </source>
</evidence>
<comment type="similarity">
    <text evidence="1">Belongs to the TCP11 family.</text>
</comment>
<reference evidence="4" key="1">
    <citation type="submission" date="2017-01" db="EMBL/GenBank/DDBJ databases">
        <authorList>
            <person name="Wang Y."/>
            <person name="White M."/>
            <person name="Kvist S."/>
            <person name="Moncalvo J.-M."/>
        </authorList>
    </citation>
    <scope>NUCLEOTIDE SEQUENCE [LARGE SCALE GENOMIC DNA]</scope>
    <source>
        <strain evidence="4">ID-206-W2</strain>
    </source>
</reference>
<gene>
    <name evidence="3" type="ORF">AYI69_g1514</name>
</gene>
<comment type="caution">
    <text evidence="3">The sequence shown here is derived from an EMBL/GenBank/DDBJ whole genome shotgun (WGS) entry which is preliminary data.</text>
</comment>
<feature type="region of interest" description="Disordered" evidence="2">
    <location>
        <begin position="868"/>
        <end position="889"/>
    </location>
</feature>
<dbReference type="Proteomes" id="UP000187429">
    <property type="component" value="Unassembled WGS sequence"/>
</dbReference>
<dbReference type="EMBL" id="LSSM01000413">
    <property type="protein sequence ID" value="OMJ28995.1"/>
    <property type="molecule type" value="Genomic_DNA"/>
</dbReference>
<organism evidence="3 4">
    <name type="scientific">Smittium culicis</name>
    <dbReference type="NCBI Taxonomy" id="133412"/>
    <lineage>
        <taxon>Eukaryota</taxon>
        <taxon>Fungi</taxon>
        <taxon>Fungi incertae sedis</taxon>
        <taxon>Zoopagomycota</taxon>
        <taxon>Kickxellomycotina</taxon>
        <taxon>Harpellomycetes</taxon>
        <taxon>Harpellales</taxon>
        <taxon>Legeriomycetaceae</taxon>
        <taxon>Smittium</taxon>
    </lineage>
</organism>
<evidence type="ECO:0000313" key="4">
    <source>
        <dbReference type="Proteomes" id="UP000187429"/>
    </source>
</evidence>
<dbReference type="GO" id="GO:0010737">
    <property type="term" value="P:protein kinase A signaling"/>
    <property type="evidence" value="ECO:0007669"/>
    <property type="project" value="TreeGrafter"/>
</dbReference>
<evidence type="ECO:0000256" key="1">
    <source>
        <dbReference type="ARBA" id="ARBA00010954"/>
    </source>
</evidence>
<dbReference type="PANTHER" id="PTHR12832:SF11">
    <property type="entry name" value="LD23868P"/>
    <property type="match status" value="1"/>
</dbReference>
<dbReference type="Pfam" id="PF05794">
    <property type="entry name" value="Tcp11"/>
    <property type="match status" value="1"/>
</dbReference>
<dbReference type="OrthoDB" id="276323at2759"/>
<feature type="compositionally biased region" description="Polar residues" evidence="2">
    <location>
        <begin position="880"/>
        <end position="889"/>
    </location>
</feature>
<evidence type="ECO:0000256" key="2">
    <source>
        <dbReference type="SAM" id="MobiDB-lite"/>
    </source>
</evidence>
<protein>
    <submittedName>
        <fullName evidence="3">T-complex protein 11-like protein 2</fullName>
    </submittedName>
</protein>
<sequence>MMTENNLSTYIDPPTPNNLSDQQLFIKNVIDTLRLWESKNISKQSFKEMSFNKASSFISRKDIIAVATDFIRVIFSRILPNSKPASYPRSAKKLIMSFMISTMAKEFINTKTKLDKKLEFAANELVCTIDLILPLSSSHKPLSNYRKLFLSLKNFIQKFSTFDSIFEEWSALDRVLSLQALKNQMSAIESIKSSVLKRSLSPEEAYKWLTTVDTYKSQINFRLNQFNSSLASTSSRQSKFSAASKKIPSPINPLLPNNSNHCSKKVLKILSHKQFDLNLVHEKLMNPNGILQLPSYGLKHRTKLLMHKAYFDSIFNCLAPYNLNSLNYTPILKLVDDISVMLIKCFPTKDYFHLSPNKALSNHLFNKKKSLNDLFLAEIKKNLDKNLIKKQILNNAFCIKSLFDFVISVIHKVCTPARDIDVALLEKMLICPPPIHLGKISFGFYMQVCKKILELLEKIQLDLMFFDLNYTLNKKFMYKNFLFCSYPDESLNCSSNNTDKKSFLIHIERCYFVDIFNIHNTSKSALSRCIPNTNTFISMGLQYISSPGFSDHFNNPRSSCPAEIRSFANNSPGNLLNTNLVFSSSLCSLLFSHEANICPFLESIETLQLDFHRVSRAKKLCRVFTIVACILPLVQHLLKLQPIFAESWTSNFILDLHNNSTLELSSLFDKHFLALIQKIYGQPLIQQIQNPSLTELAYSPQLLKSNRNTQKSTIVSIDCDSSPSSNLHLKHEEFEMFDSKYDNYASDCCDIIAQPPEFSTDCKFTDHVFVQPIHDNCQTAADIVPCSSSASSSGKDAAPANRRTTAAASGDSQPYSAELLSLVANATLFAHPRSRVRMKTREGGDINKQRKVQGKKVLPISIFDHEWTPLPPSPSPPISQLTSHITQRA</sequence>
<dbReference type="AlphaFoldDB" id="A0A1R1YQ78"/>
<name>A0A1R1YQ78_9FUNG</name>
<dbReference type="PANTHER" id="PTHR12832">
    <property type="entry name" value="TESTIS-SPECIFIC PROTEIN PBS13 T-COMPLEX 11"/>
    <property type="match status" value="1"/>
</dbReference>
<feature type="compositionally biased region" description="Low complexity" evidence="2">
    <location>
        <begin position="788"/>
        <end position="808"/>
    </location>
</feature>
<accession>A0A1R1YQ78</accession>